<feature type="transmembrane region" description="Helical" evidence="1">
    <location>
        <begin position="12"/>
        <end position="30"/>
    </location>
</feature>
<reference evidence="2" key="1">
    <citation type="journal article" date="2020" name="Stud. Mycol.">
        <title>101 Dothideomycetes genomes: a test case for predicting lifestyles and emergence of pathogens.</title>
        <authorList>
            <person name="Haridas S."/>
            <person name="Albert R."/>
            <person name="Binder M."/>
            <person name="Bloem J."/>
            <person name="Labutti K."/>
            <person name="Salamov A."/>
            <person name="Andreopoulos B."/>
            <person name="Baker S."/>
            <person name="Barry K."/>
            <person name="Bills G."/>
            <person name="Bluhm B."/>
            <person name="Cannon C."/>
            <person name="Castanera R."/>
            <person name="Culley D."/>
            <person name="Daum C."/>
            <person name="Ezra D."/>
            <person name="Gonzalez J."/>
            <person name="Henrissat B."/>
            <person name="Kuo A."/>
            <person name="Liang C."/>
            <person name="Lipzen A."/>
            <person name="Lutzoni F."/>
            <person name="Magnuson J."/>
            <person name="Mondo S."/>
            <person name="Nolan M."/>
            <person name="Ohm R."/>
            <person name="Pangilinan J."/>
            <person name="Park H.-J."/>
            <person name="Ramirez L."/>
            <person name="Alfaro M."/>
            <person name="Sun H."/>
            <person name="Tritt A."/>
            <person name="Yoshinaga Y."/>
            <person name="Zwiers L.-H."/>
            <person name="Turgeon B."/>
            <person name="Goodwin S."/>
            <person name="Spatafora J."/>
            <person name="Crous P."/>
            <person name="Grigoriev I."/>
        </authorList>
    </citation>
    <scope>NUCLEOTIDE SEQUENCE</scope>
    <source>
        <strain evidence="2">CBS 122367</strain>
    </source>
</reference>
<proteinExistence type="predicted"/>
<dbReference type="Proteomes" id="UP000799291">
    <property type="component" value="Unassembled WGS sequence"/>
</dbReference>
<evidence type="ECO:0000313" key="3">
    <source>
        <dbReference type="Proteomes" id="UP000799291"/>
    </source>
</evidence>
<organism evidence="2 3">
    <name type="scientific">Lentithecium fluviatile CBS 122367</name>
    <dbReference type="NCBI Taxonomy" id="1168545"/>
    <lineage>
        <taxon>Eukaryota</taxon>
        <taxon>Fungi</taxon>
        <taxon>Dikarya</taxon>
        <taxon>Ascomycota</taxon>
        <taxon>Pezizomycotina</taxon>
        <taxon>Dothideomycetes</taxon>
        <taxon>Pleosporomycetidae</taxon>
        <taxon>Pleosporales</taxon>
        <taxon>Massarineae</taxon>
        <taxon>Lentitheciaceae</taxon>
        <taxon>Lentithecium</taxon>
    </lineage>
</organism>
<evidence type="ECO:0000256" key="1">
    <source>
        <dbReference type="SAM" id="Phobius"/>
    </source>
</evidence>
<name>A0A6G1JMT3_9PLEO</name>
<evidence type="ECO:0000313" key="2">
    <source>
        <dbReference type="EMBL" id="KAF2691854.1"/>
    </source>
</evidence>
<keyword evidence="1" id="KW-0472">Membrane</keyword>
<protein>
    <submittedName>
        <fullName evidence="2">Uncharacterized protein</fullName>
    </submittedName>
</protein>
<keyword evidence="1" id="KW-0812">Transmembrane</keyword>
<dbReference type="EMBL" id="MU005569">
    <property type="protein sequence ID" value="KAF2691854.1"/>
    <property type="molecule type" value="Genomic_DNA"/>
</dbReference>
<gene>
    <name evidence="2" type="ORF">K458DRAFT_411554</name>
</gene>
<accession>A0A6G1JMT3</accession>
<sequence>MTPKYKATARRITSLMVGIPIVIVVGWDLWKRYDSTIRTKYDVASAKPSRSA</sequence>
<keyword evidence="3" id="KW-1185">Reference proteome</keyword>
<dbReference type="OrthoDB" id="3784821at2759"/>
<dbReference type="AlphaFoldDB" id="A0A6G1JMT3"/>
<keyword evidence="1" id="KW-1133">Transmembrane helix</keyword>